<dbReference type="InterPro" id="IPR050361">
    <property type="entry name" value="MPP/UQCRC_Complex"/>
</dbReference>
<accession>A0A0H5R5I1</accession>
<dbReference type="Pfam" id="PF00675">
    <property type="entry name" value="Peptidase_M16"/>
    <property type="match status" value="1"/>
</dbReference>
<proteinExistence type="inferred from homology"/>
<evidence type="ECO:0000313" key="5">
    <source>
        <dbReference type="EMBL" id="CRZ09126.1"/>
    </source>
</evidence>
<protein>
    <recommendedName>
        <fullName evidence="6">Mitochondrial-processing peptidase subunit alpha</fullName>
    </recommendedName>
</protein>
<feature type="non-terminal residue" evidence="5">
    <location>
        <position position="1"/>
    </location>
</feature>
<comment type="similarity">
    <text evidence="2">Belongs to the peptidase M16 family.</text>
</comment>
<dbReference type="InterPro" id="IPR007863">
    <property type="entry name" value="Peptidase_M16_C"/>
</dbReference>
<evidence type="ECO:0000256" key="2">
    <source>
        <dbReference type="ARBA" id="ARBA00007261"/>
    </source>
</evidence>
<evidence type="ECO:0008006" key="6">
    <source>
        <dbReference type="Google" id="ProtNLM"/>
    </source>
</evidence>
<evidence type="ECO:0000259" key="4">
    <source>
        <dbReference type="Pfam" id="PF05193"/>
    </source>
</evidence>
<name>A0A0H5R5I1_9EUKA</name>
<dbReference type="InterPro" id="IPR011765">
    <property type="entry name" value="Pept_M16_N"/>
</dbReference>
<feature type="domain" description="Peptidase M16 N-terminal" evidence="3">
    <location>
        <begin position="95"/>
        <end position="236"/>
    </location>
</feature>
<reference evidence="5" key="1">
    <citation type="submission" date="2015-04" db="EMBL/GenBank/DDBJ databases">
        <title>The genome sequence of the plant pathogenic Rhizarian Plasmodiophora brassicae reveals insights in its biotrophic life cycle and the origin of chitin synthesis.</title>
        <authorList>
            <person name="Schwelm A."/>
            <person name="Fogelqvist J."/>
            <person name="Knaust A."/>
            <person name="Julke S."/>
            <person name="Lilja T."/>
            <person name="Dhandapani V."/>
            <person name="Bonilla-Rosso G."/>
            <person name="Karlsson M."/>
            <person name="Shevchenko A."/>
            <person name="Choi S.R."/>
            <person name="Kim H.G."/>
            <person name="Park J.Y."/>
            <person name="Lim Y.P."/>
            <person name="Ludwig-Muller J."/>
            <person name="Dixelius C."/>
        </authorList>
    </citation>
    <scope>NUCLEOTIDE SEQUENCE</scope>
    <source>
        <tissue evidence="5">Potato root galls</tissue>
    </source>
</reference>
<dbReference type="AlphaFoldDB" id="A0A0H5R5I1"/>
<dbReference type="EMBL" id="HACM01008684">
    <property type="protein sequence ID" value="CRZ09126.1"/>
    <property type="molecule type" value="Transcribed_RNA"/>
</dbReference>
<dbReference type="InterPro" id="IPR011249">
    <property type="entry name" value="Metalloenz_LuxS/M16"/>
</dbReference>
<dbReference type="Pfam" id="PF05193">
    <property type="entry name" value="Peptidase_M16_C"/>
    <property type="match status" value="1"/>
</dbReference>
<organism evidence="5">
    <name type="scientific">Spongospora subterranea</name>
    <dbReference type="NCBI Taxonomy" id="70186"/>
    <lineage>
        <taxon>Eukaryota</taxon>
        <taxon>Sar</taxon>
        <taxon>Rhizaria</taxon>
        <taxon>Endomyxa</taxon>
        <taxon>Phytomyxea</taxon>
        <taxon>Plasmodiophorida</taxon>
        <taxon>Plasmodiophoridae</taxon>
        <taxon>Spongospora</taxon>
    </lineage>
</organism>
<dbReference type="GO" id="GO:0005739">
    <property type="term" value="C:mitochondrion"/>
    <property type="evidence" value="ECO:0007669"/>
    <property type="project" value="TreeGrafter"/>
</dbReference>
<comment type="function">
    <text evidence="1">Substrate recognition and binding subunit of the essential mitochondrial processing protease (MPP), which cleaves the mitochondrial sequence off newly imported precursors proteins.</text>
</comment>
<sequence length="514" mass="54805">SFILCPTPTICLQSSPMLRRGLHGRAILGQGRHPLSGMSPQARSIFDMILGRSRSKQIPLDEPLPLKFSLDKSKPVEAPITSPAEVSTLPNGVRVISTSSVLPGASIGVFTAGGSRYSPKPGMPHILANLALQTSSTRTEIAASRAIEELGGQFSAEANRDHIVYRADVLPNDADAVMQIMGDVISNGLFDAGEVSNRVEAYRHLVEDVVSQNSTLQIEDSLNNAAFGGRGLGLPLHASSGADVNLLNSPVELQAYHNSVFQPERIVVVGAGVNHQDFLKSAERNFGKLKAKGPAASDGGSPYVGAQYRCNKPSPDGFAHVSLGFACGGWHTDDVYAACALAMLMGGGGSFSAGGPGKGMYSRLYLRVLIGNSFVHQAQCSIALHDETSLISFHGIAAPEDAGSLTNILVREARAMPLNITDQEVNRAKNQLKSSLYMNLESRQILFDDLGQQMLNYGKRIEPDALAAKIDSICAKDISRVAKMVMLKQNPTLAVRGDVAFQVPDHSEIVAALK</sequence>
<dbReference type="Gene3D" id="3.30.830.10">
    <property type="entry name" value="Metalloenzyme, LuxS/M16 peptidase-like"/>
    <property type="match status" value="2"/>
</dbReference>
<dbReference type="SUPFAM" id="SSF63411">
    <property type="entry name" value="LuxS/MPP-like metallohydrolase"/>
    <property type="match status" value="2"/>
</dbReference>
<evidence type="ECO:0000256" key="1">
    <source>
        <dbReference type="ARBA" id="ARBA00002123"/>
    </source>
</evidence>
<evidence type="ECO:0000259" key="3">
    <source>
        <dbReference type="Pfam" id="PF00675"/>
    </source>
</evidence>
<dbReference type="PANTHER" id="PTHR11851:SF49">
    <property type="entry name" value="MITOCHONDRIAL-PROCESSING PEPTIDASE SUBUNIT ALPHA"/>
    <property type="match status" value="1"/>
</dbReference>
<feature type="domain" description="Peptidase M16 C-terminal" evidence="4">
    <location>
        <begin position="252"/>
        <end position="432"/>
    </location>
</feature>
<dbReference type="GO" id="GO:0046872">
    <property type="term" value="F:metal ion binding"/>
    <property type="evidence" value="ECO:0007669"/>
    <property type="project" value="InterPro"/>
</dbReference>
<dbReference type="PANTHER" id="PTHR11851">
    <property type="entry name" value="METALLOPROTEASE"/>
    <property type="match status" value="1"/>
</dbReference>